<keyword evidence="2" id="KW-1133">Transmembrane helix</keyword>
<dbReference type="PANTHER" id="PTHR13947">
    <property type="entry name" value="GNAT FAMILY N-ACETYLTRANSFERASE"/>
    <property type="match status" value="1"/>
</dbReference>
<reference evidence="4 5" key="1">
    <citation type="journal article" date="2016" name="Mol. Biol. Evol.">
        <title>Comparative Genomics of Early-Diverging Mushroom-Forming Fungi Provides Insights into the Origins of Lignocellulose Decay Capabilities.</title>
        <authorList>
            <person name="Nagy L.G."/>
            <person name="Riley R."/>
            <person name="Tritt A."/>
            <person name="Adam C."/>
            <person name="Daum C."/>
            <person name="Floudas D."/>
            <person name="Sun H."/>
            <person name="Yadav J.S."/>
            <person name="Pangilinan J."/>
            <person name="Larsson K.H."/>
            <person name="Matsuura K."/>
            <person name="Barry K."/>
            <person name="Labutti K."/>
            <person name="Kuo R."/>
            <person name="Ohm R.A."/>
            <person name="Bhattacharya S.S."/>
            <person name="Shirouzu T."/>
            <person name="Yoshinaga Y."/>
            <person name="Martin F.M."/>
            <person name="Grigoriev I.V."/>
            <person name="Hibbett D.S."/>
        </authorList>
    </citation>
    <scope>NUCLEOTIDE SEQUENCE [LARGE SCALE GENOMIC DNA]</scope>
    <source>
        <strain evidence="4 5">93-53</strain>
    </source>
</reference>
<evidence type="ECO:0000313" key="4">
    <source>
        <dbReference type="EMBL" id="KZT06924.1"/>
    </source>
</evidence>
<dbReference type="InterPro" id="IPR016181">
    <property type="entry name" value="Acyl_CoA_acyltransferase"/>
</dbReference>
<name>A0A165EF71_9APHY</name>
<keyword evidence="2" id="KW-0812">Transmembrane</keyword>
<accession>A0A165EF71</accession>
<dbReference type="SUPFAM" id="SSF55729">
    <property type="entry name" value="Acyl-CoA N-acyltransferases (Nat)"/>
    <property type="match status" value="1"/>
</dbReference>
<sequence>MAMPVARIRPFQPSDEKLVHFMIGKANMDALAVANRQAYFHPLILALWVGLSATFVQVMGWWPDAERGSLGWVRPIPAFACIAVPLMFLCDWFNRSTFEDQTQDILHRPDVADIASYYLRSPSSGFWLLEYGDNFVGLIAVDASPDSTSNKTLSELASSRQKNQKIDLKKGTSETAAIRHFYVEEQYRRAGMQHDLLAHAVKHVFSSSQKVKTISAVDSPLKPYVGDALRQQGFELERKTEKVGILRWQNTVRVLSREHWRVPQE</sequence>
<dbReference type="Pfam" id="PF00583">
    <property type="entry name" value="Acetyltransf_1"/>
    <property type="match status" value="1"/>
</dbReference>
<dbReference type="Proteomes" id="UP000076871">
    <property type="component" value="Unassembled WGS sequence"/>
</dbReference>
<feature type="transmembrane region" description="Helical" evidence="2">
    <location>
        <begin position="43"/>
        <end position="63"/>
    </location>
</feature>
<feature type="transmembrane region" description="Helical" evidence="2">
    <location>
        <begin position="75"/>
        <end position="93"/>
    </location>
</feature>
<dbReference type="PANTHER" id="PTHR13947:SF37">
    <property type="entry name" value="LD18367P"/>
    <property type="match status" value="1"/>
</dbReference>
<dbReference type="GO" id="GO:0008080">
    <property type="term" value="F:N-acetyltransferase activity"/>
    <property type="evidence" value="ECO:0007669"/>
    <property type="project" value="InterPro"/>
</dbReference>
<dbReference type="InterPro" id="IPR050769">
    <property type="entry name" value="NAT_camello-type"/>
</dbReference>
<dbReference type="InParanoid" id="A0A165EF71"/>
<evidence type="ECO:0000259" key="3">
    <source>
        <dbReference type="Pfam" id="PF00583"/>
    </source>
</evidence>
<dbReference type="GeneID" id="63828606"/>
<dbReference type="EMBL" id="KV427622">
    <property type="protein sequence ID" value="KZT06924.1"/>
    <property type="molecule type" value="Genomic_DNA"/>
</dbReference>
<dbReference type="RefSeq" id="XP_040764664.1">
    <property type="nucleotide sequence ID" value="XM_040911578.1"/>
</dbReference>
<proteinExistence type="predicted"/>
<protein>
    <recommendedName>
        <fullName evidence="3">N-acetyltransferase domain-containing protein</fullName>
    </recommendedName>
</protein>
<dbReference type="InterPro" id="IPR000182">
    <property type="entry name" value="GNAT_dom"/>
</dbReference>
<dbReference type="AlphaFoldDB" id="A0A165EF71"/>
<dbReference type="OrthoDB" id="2564232at2759"/>
<organism evidence="4 5">
    <name type="scientific">Laetiporus sulphureus 93-53</name>
    <dbReference type="NCBI Taxonomy" id="1314785"/>
    <lineage>
        <taxon>Eukaryota</taxon>
        <taxon>Fungi</taxon>
        <taxon>Dikarya</taxon>
        <taxon>Basidiomycota</taxon>
        <taxon>Agaricomycotina</taxon>
        <taxon>Agaricomycetes</taxon>
        <taxon>Polyporales</taxon>
        <taxon>Laetiporus</taxon>
    </lineage>
</organism>
<keyword evidence="5" id="KW-1185">Reference proteome</keyword>
<feature type="domain" description="N-acetyltransferase" evidence="3">
    <location>
        <begin position="90"/>
        <end position="214"/>
    </location>
</feature>
<evidence type="ECO:0000256" key="2">
    <source>
        <dbReference type="SAM" id="Phobius"/>
    </source>
</evidence>
<gene>
    <name evidence="4" type="ORF">LAESUDRAFT_749833</name>
</gene>
<keyword evidence="1" id="KW-0808">Transferase</keyword>
<keyword evidence="2" id="KW-0472">Membrane</keyword>
<evidence type="ECO:0000256" key="1">
    <source>
        <dbReference type="ARBA" id="ARBA00022679"/>
    </source>
</evidence>
<dbReference type="Gene3D" id="3.40.630.30">
    <property type="match status" value="1"/>
</dbReference>
<evidence type="ECO:0000313" key="5">
    <source>
        <dbReference type="Proteomes" id="UP000076871"/>
    </source>
</evidence>